<dbReference type="AlphaFoldDB" id="A0AAD4MJU2"/>
<dbReference type="Proteomes" id="UP001201812">
    <property type="component" value="Unassembled WGS sequence"/>
</dbReference>
<evidence type="ECO:0000256" key="5">
    <source>
        <dbReference type="SAM" id="MobiDB-lite"/>
    </source>
</evidence>
<reference evidence="7" key="1">
    <citation type="submission" date="2022-01" db="EMBL/GenBank/DDBJ databases">
        <title>Genome Sequence Resource for Two Populations of Ditylenchus destructor, the Migratory Endoparasitic Phytonematode.</title>
        <authorList>
            <person name="Zhang H."/>
            <person name="Lin R."/>
            <person name="Xie B."/>
        </authorList>
    </citation>
    <scope>NUCLEOTIDE SEQUENCE</scope>
    <source>
        <strain evidence="7">BazhouSP</strain>
    </source>
</reference>
<dbReference type="PROSITE" id="PS50157">
    <property type="entry name" value="ZINC_FINGER_C2H2_2"/>
    <property type="match status" value="3"/>
</dbReference>
<dbReference type="Pfam" id="PF13909">
    <property type="entry name" value="zf-H2C2_5"/>
    <property type="match status" value="1"/>
</dbReference>
<proteinExistence type="predicted"/>
<dbReference type="InterPro" id="IPR036236">
    <property type="entry name" value="Znf_C2H2_sf"/>
</dbReference>
<dbReference type="GO" id="GO:0005634">
    <property type="term" value="C:nucleus"/>
    <property type="evidence" value="ECO:0007669"/>
    <property type="project" value="UniProtKB-ARBA"/>
</dbReference>
<dbReference type="PROSITE" id="PS00028">
    <property type="entry name" value="ZINC_FINGER_C2H2_1"/>
    <property type="match status" value="1"/>
</dbReference>
<keyword evidence="2 4" id="KW-0863">Zinc-finger</keyword>
<dbReference type="GO" id="GO:0000122">
    <property type="term" value="P:negative regulation of transcription by RNA polymerase II"/>
    <property type="evidence" value="ECO:0007669"/>
    <property type="project" value="UniProtKB-ARBA"/>
</dbReference>
<accession>A0AAD4MJU2</accession>
<keyword evidence="1" id="KW-0479">Metal-binding</keyword>
<dbReference type="PANTHER" id="PTHR23235">
    <property type="entry name" value="KRUEPPEL-LIKE TRANSCRIPTION FACTOR"/>
    <property type="match status" value="1"/>
</dbReference>
<dbReference type="FunFam" id="3.30.160.60:FF:000446">
    <property type="entry name" value="Zinc finger protein"/>
    <property type="match status" value="2"/>
</dbReference>
<evidence type="ECO:0000259" key="6">
    <source>
        <dbReference type="PROSITE" id="PS50157"/>
    </source>
</evidence>
<keyword evidence="3" id="KW-0862">Zinc</keyword>
<evidence type="ECO:0000256" key="3">
    <source>
        <dbReference type="ARBA" id="ARBA00022833"/>
    </source>
</evidence>
<evidence type="ECO:0000313" key="7">
    <source>
        <dbReference type="EMBL" id="KAI1696186.1"/>
    </source>
</evidence>
<feature type="region of interest" description="Disordered" evidence="5">
    <location>
        <begin position="381"/>
        <end position="416"/>
    </location>
</feature>
<name>A0AAD4MJU2_9BILA</name>
<gene>
    <name evidence="7" type="ORF">DdX_19174</name>
</gene>
<keyword evidence="8" id="KW-1185">Reference proteome</keyword>
<dbReference type="GO" id="GO:0000978">
    <property type="term" value="F:RNA polymerase II cis-regulatory region sequence-specific DNA binding"/>
    <property type="evidence" value="ECO:0007669"/>
    <property type="project" value="TreeGrafter"/>
</dbReference>
<feature type="domain" description="C2H2-type" evidence="6">
    <location>
        <begin position="484"/>
        <end position="512"/>
    </location>
</feature>
<evidence type="ECO:0000313" key="8">
    <source>
        <dbReference type="Proteomes" id="UP001201812"/>
    </source>
</evidence>
<feature type="domain" description="C2H2-type" evidence="6">
    <location>
        <begin position="456"/>
        <end position="483"/>
    </location>
</feature>
<dbReference type="Pfam" id="PF00096">
    <property type="entry name" value="zf-C2H2"/>
    <property type="match status" value="1"/>
</dbReference>
<dbReference type="PANTHER" id="PTHR23235:SF120">
    <property type="entry name" value="KRUPPEL-LIKE FACTOR 15"/>
    <property type="match status" value="1"/>
</dbReference>
<organism evidence="7 8">
    <name type="scientific">Ditylenchus destructor</name>
    <dbReference type="NCBI Taxonomy" id="166010"/>
    <lineage>
        <taxon>Eukaryota</taxon>
        <taxon>Metazoa</taxon>
        <taxon>Ecdysozoa</taxon>
        <taxon>Nematoda</taxon>
        <taxon>Chromadorea</taxon>
        <taxon>Rhabditida</taxon>
        <taxon>Tylenchina</taxon>
        <taxon>Tylenchomorpha</taxon>
        <taxon>Sphaerularioidea</taxon>
        <taxon>Anguinidae</taxon>
        <taxon>Anguininae</taxon>
        <taxon>Ditylenchus</taxon>
    </lineage>
</organism>
<dbReference type="GO" id="GO:0008270">
    <property type="term" value="F:zinc ion binding"/>
    <property type="evidence" value="ECO:0007669"/>
    <property type="project" value="UniProtKB-KW"/>
</dbReference>
<dbReference type="SMART" id="SM00355">
    <property type="entry name" value="ZnF_C2H2"/>
    <property type="match status" value="3"/>
</dbReference>
<dbReference type="GO" id="GO:0000981">
    <property type="term" value="F:DNA-binding transcription factor activity, RNA polymerase II-specific"/>
    <property type="evidence" value="ECO:0007669"/>
    <property type="project" value="TreeGrafter"/>
</dbReference>
<comment type="caution">
    <text evidence="7">The sequence shown here is derived from an EMBL/GenBank/DDBJ whole genome shotgun (WGS) entry which is preliminary data.</text>
</comment>
<evidence type="ECO:0000256" key="2">
    <source>
        <dbReference type="ARBA" id="ARBA00022771"/>
    </source>
</evidence>
<dbReference type="InterPro" id="IPR013087">
    <property type="entry name" value="Znf_C2H2_type"/>
</dbReference>
<dbReference type="SUPFAM" id="SSF57667">
    <property type="entry name" value="beta-beta-alpha zinc fingers"/>
    <property type="match status" value="2"/>
</dbReference>
<dbReference type="EMBL" id="JAKKPZ010000343">
    <property type="protein sequence ID" value="KAI1696186.1"/>
    <property type="molecule type" value="Genomic_DNA"/>
</dbReference>
<dbReference type="Gene3D" id="3.30.160.60">
    <property type="entry name" value="Classic Zinc Finger"/>
    <property type="match status" value="3"/>
</dbReference>
<dbReference type="FunFam" id="3.30.160.60:FF:002169">
    <property type="entry name" value="Zgc:174573"/>
    <property type="match status" value="1"/>
</dbReference>
<feature type="compositionally biased region" description="Polar residues" evidence="5">
    <location>
        <begin position="386"/>
        <end position="397"/>
    </location>
</feature>
<evidence type="ECO:0000256" key="1">
    <source>
        <dbReference type="ARBA" id="ARBA00022723"/>
    </source>
</evidence>
<sequence>MKETDLKVAIEECRRMSTLQLSPADTTVDWHQNSALNRAGVDENVQVTRDSKEFLRRVFISLGGTSTDAGNISTEMKQENPESITLSRDKVIEDKLKAVVEECRLPASQSISRNFKNDLHQDCNAPSDQSPFRATAIECRPISFHVTQEQTNGETTENMEIDDFEIVFESMRQKVKDEVTIPKGVSLGLKNALRRTYDILCDETTVDTSTKGIECFPSEIKQELSNNEATGNITADENDDYNRKMIEKTTVQRESSINLLENTSESRIKDLGPDSLTTESNSCANDAPIFALPELQSLHGSPTMSNDTQSQAQLNSVAVSNETFNQIDEENIRQDSTPNGQSTAMPLPSVEENVFSNEQNMDEEENVFSDEQFNEHDAIEPAIETRQPSSSNKSAANLIQRKRTLPMNDRHSRTELSSKRLNPKKKLHKCDQCSYASAKKDNVVLHMRTHTGEKPFKCDHCSYACTQKGYLNIHVRTHTGEKPYKCSECAFAGSSSSHLCQHIRRHHSKETE</sequence>
<protein>
    <submittedName>
        <fullName evidence="7">C2H2-type zinc-finger domain-containing protein</fullName>
    </submittedName>
</protein>
<feature type="domain" description="C2H2-type" evidence="6">
    <location>
        <begin position="428"/>
        <end position="455"/>
    </location>
</feature>
<evidence type="ECO:0000256" key="4">
    <source>
        <dbReference type="PROSITE-ProRule" id="PRU00042"/>
    </source>
</evidence>